<evidence type="ECO:0000256" key="1">
    <source>
        <dbReference type="SAM" id="MobiDB-lite"/>
    </source>
</evidence>
<feature type="compositionally biased region" description="Basic and acidic residues" evidence="1">
    <location>
        <begin position="1"/>
        <end position="12"/>
    </location>
</feature>
<feature type="region of interest" description="Disordered" evidence="1">
    <location>
        <begin position="1"/>
        <end position="22"/>
    </location>
</feature>
<sequence length="76" mass="8966">MKNTKHSAESTKHTNSFTNESAEERLEALYEEYENSPQYEIDMEKQSQDNEDKIDADLEQLEHLYTSHPDYPAEEI</sequence>
<keyword evidence="3" id="KW-1185">Reference proteome</keyword>
<dbReference type="EMBL" id="CP054492">
    <property type="protein sequence ID" value="QOY52307.1"/>
    <property type="molecule type" value="Genomic_DNA"/>
</dbReference>
<reference evidence="2 3" key="1">
    <citation type="submission" date="2020-05" db="EMBL/GenBank/DDBJ databases">
        <title>Sulfurimonas marisnigri, sp. nov., and Sulfurimonas baltica, sp. nov., manganese oxide reducing chemolithoautotrophs of the class Epsilonproteobacteria isolated from the pelagic redoxclines of the Black and Baltic Seas and emended description of the genus Sulfurimonas.</title>
        <authorList>
            <person name="Henkel J.V."/>
            <person name="Laudan C."/>
            <person name="Werner J."/>
            <person name="Neu T."/>
            <person name="Plewe S."/>
            <person name="Sproer C."/>
            <person name="Bunk B."/>
            <person name="Schulz-Vogt H.N."/>
        </authorList>
    </citation>
    <scope>NUCLEOTIDE SEQUENCE [LARGE SCALE GENOMIC DNA]</scope>
    <source>
        <strain evidence="2 3">GD2</strain>
    </source>
</reference>
<gene>
    <name evidence="2" type="ORF">HUE88_01025</name>
</gene>
<dbReference type="AlphaFoldDB" id="A0A7S7LVK2"/>
<protein>
    <submittedName>
        <fullName evidence="2">Uncharacterized protein</fullName>
    </submittedName>
</protein>
<organism evidence="2 3">
    <name type="scientific">Candidatus Sulfurimonas baltica</name>
    <dbReference type="NCBI Taxonomy" id="2740404"/>
    <lineage>
        <taxon>Bacteria</taxon>
        <taxon>Pseudomonadati</taxon>
        <taxon>Campylobacterota</taxon>
        <taxon>Epsilonproteobacteria</taxon>
        <taxon>Campylobacterales</taxon>
        <taxon>Sulfurimonadaceae</taxon>
        <taxon>Sulfurimonas</taxon>
    </lineage>
</organism>
<dbReference type="Proteomes" id="UP000593994">
    <property type="component" value="Chromosome"/>
</dbReference>
<dbReference type="RefSeq" id="WP_194370225.1">
    <property type="nucleotide sequence ID" value="NZ_CP054492.1"/>
</dbReference>
<dbReference type="KEGG" id="sbal:HUE88_01025"/>
<accession>A0A7S7LVK2</accession>
<evidence type="ECO:0000313" key="2">
    <source>
        <dbReference type="EMBL" id="QOY52307.1"/>
    </source>
</evidence>
<proteinExistence type="predicted"/>
<evidence type="ECO:0000313" key="3">
    <source>
        <dbReference type="Proteomes" id="UP000593994"/>
    </source>
</evidence>
<name>A0A7S7LVK2_9BACT</name>